<gene>
    <name evidence="2" type="ORF">IAB26_09060</name>
</gene>
<reference evidence="2" key="1">
    <citation type="submission" date="2020-10" db="EMBL/GenBank/DDBJ databases">
        <authorList>
            <person name="Gilroy R."/>
        </authorList>
    </citation>
    <scope>NUCLEOTIDE SEQUENCE</scope>
    <source>
        <strain evidence="2">ChiSjej3B21-11622</strain>
    </source>
</reference>
<evidence type="ECO:0000259" key="1">
    <source>
        <dbReference type="Pfam" id="PF17389"/>
    </source>
</evidence>
<evidence type="ECO:0000313" key="3">
    <source>
        <dbReference type="Proteomes" id="UP000886886"/>
    </source>
</evidence>
<accession>A0A9D0ZW61</accession>
<dbReference type="PANTHER" id="PTHR34987">
    <property type="entry name" value="C, PUTATIVE (AFU_ORTHOLOGUE AFUA_3G02880)-RELATED"/>
    <property type="match status" value="1"/>
</dbReference>
<dbReference type="GO" id="GO:0005975">
    <property type="term" value="P:carbohydrate metabolic process"/>
    <property type="evidence" value="ECO:0007669"/>
    <property type="project" value="InterPro"/>
</dbReference>
<dbReference type="Gene3D" id="2.60.120.260">
    <property type="entry name" value="Galactose-binding domain-like"/>
    <property type="match status" value="3"/>
</dbReference>
<comment type="caution">
    <text evidence="2">The sequence shown here is derived from an EMBL/GenBank/DDBJ whole genome shotgun (WGS) entry which is preliminary data.</text>
</comment>
<dbReference type="AlphaFoldDB" id="A0A9D0ZW61"/>
<dbReference type="InterPro" id="IPR008928">
    <property type="entry name" value="6-hairpin_glycosidase_sf"/>
</dbReference>
<dbReference type="Pfam" id="PF17389">
    <property type="entry name" value="Bac_rhamnosid6H"/>
    <property type="match status" value="1"/>
</dbReference>
<dbReference type="SUPFAM" id="SSF48208">
    <property type="entry name" value="Six-hairpin glycosidases"/>
    <property type="match status" value="1"/>
</dbReference>
<evidence type="ECO:0000313" key="2">
    <source>
        <dbReference type="EMBL" id="HIQ96698.1"/>
    </source>
</evidence>
<proteinExistence type="predicted"/>
<dbReference type="InterPro" id="IPR012341">
    <property type="entry name" value="6hp_glycosidase-like_sf"/>
</dbReference>
<sequence length="718" mass="82971">MISFSFQRAEAVWAQERELEKNCELLFRAILPRIERGRLYLAASSIYRVFINGRFVAAGPARTAHGFYRVDCYEIGEYLTEPKNIVAIEVVGYGINSYDTLDQPSFLTAEIRSGDRVIAYTGEDGMRAYDLKRRIQRVQRYSFQRAFIDAYRLPGDSGNVYTDCRWEAEEERLCIQEEKRYLKREVRYPGYERLEAKEVMEQGTAEFAQEQPGLIGEETYFQVGELLLGYSYEEVERHVSEEAQRIVFTTGEKEKQQGGSQRIQNGYAIYQFPYNGTGFIDVELQAEQDSEVYLEFDEVLIDGKVDFLRMQSCNCFFYQLQTGEHRLLSFAPYTMQYLNVIVKGAGVIKKVSLIEYKHPPVKRKVLLPEDKELTRIYEAALESFRANSLDLFMDCPSRERGGWLCDSYFTAQVEAVLTGESVLEHAFLENFIINDQFEQIPKGMLPMCYPADHNNGNFIPNWAMWFVLELWNYTERTGKRDLAEQAQKTVEALADWFSDYENEYGLLENLDGWIFVEWSRANDADLVNGVNFPTNMLYMRMLREAGKLYGNPAWEEKADRLRNVIRSHSIKGQFYTDHEERVGMGVQNSGESTEVCQYYAFFTGTATVEEDAELWNTLLEEFGSARKKNNRYPRIAPTNAFIGSYLRIELLYRAGEYPKVIQNIKDYFLPMAEQTGTLWEHDKPTGSLNHGFASYVIYWLAGIYGTSENGQSESGEGS</sequence>
<dbReference type="InterPro" id="IPR035396">
    <property type="entry name" value="Bac_rhamnosid6H"/>
</dbReference>
<protein>
    <recommendedName>
        <fullName evidence="1">Alpha-L-rhamnosidase six-hairpin glycosidase domain-containing protein</fullName>
    </recommendedName>
</protein>
<organism evidence="2 3">
    <name type="scientific">Candidatus Limivivens merdigallinarum</name>
    <dbReference type="NCBI Taxonomy" id="2840859"/>
    <lineage>
        <taxon>Bacteria</taxon>
        <taxon>Bacillati</taxon>
        <taxon>Bacillota</taxon>
        <taxon>Clostridia</taxon>
        <taxon>Lachnospirales</taxon>
        <taxon>Lachnospiraceae</taxon>
        <taxon>Lachnospiraceae incertae sedis</taxon>
        <taxon>Candidatus Limivivens</taxon>
    </lineage>
</organism>
<reference evidence="2" key="2">
    <citation type="journal article" date="2021" name="PeerJ">
        <title>Extensive microbial diversity within the chicken gut microbiome revealed by metagenomics and culture.</title>
        <authorList>
            <person name="Gilroy R."/>
            <person name="Ravi A."/>
            <person name="Getino M."/>
            <person name="Pursley I."/>
            <person name="Horton D.L."/>
            <person name="Alikhan N.F."/>
            <person name="Baker D."/>
            <person name="Gharbi K."/>
            <person name="Hall N."/>
            <person name="Watson M."/>
            <person name="Adriaenssens E.M."/>
            <person name="Foster-Nyarko E."/>
            <person name="Jarju S."/>
            <person name="Secka A."/>
            <person name="Antonio M."/>
            <person name="Oren A."/>
            <person name="Chaudhuri R.R."/>
            <person name="La Ragione R."/>
            <person name="Hildebrand F."/>
            <person name="Pallen M.J."/>
        </authorList>
    </citation>
    <scope>NUCLEOTIDE SEQUENCE</scope>
    <source>
        <strain evidence="2">ChiSjej3B21-11622</strain>
    </source>
</reference>
<dbReference type="PANTHER" id="PTHR34987:SF2">
    <property type="entry name" value="B, PUTATIVE (AFU_ORTHOLOGUE AFUA_7G05040)-RELATED"/>
    <property type="match status" value="1"/>
</dbReference>
<dbReference type="EMBL" id="DVFT01000137">
    <property type="protein sequence ID" value="HIQ96698.1"/>
    <property type="molecule type" value="Genomic_DNA"/>
</dbReference>
<name>A0A9D0ZW61_9FIRM</name>
<dbReference type="Gene3D" id="1.50.10.10">
    <property type="match status" value="1"/>
</dbReference>
<dbReference type="Proteomes" id="UP000886886">
    <property type="component" value="Unassembled WGS sequence"/>
</dbReference>
<feature type="domain" description="Alpha-L-rhamnosidase six-hairpin glycosidase" evidence="1">
    <location>
        <begin position="370"/>
        <end position="574"/>
    </location>
</feature>